<name>A0A1Y2M6A9_EPING</name>
<evidence type="ECO:0000259" key="2">
    <source>
        <dbReference type="Pfam" id="PF22685"/>
    </source>
</evidence>
<gene>
    <name evidence="3" type="ORF">B5807_03858</name>
</gene>
<evidence type="ECO:0000259" key="1">
    <source>
        <dbReference type="Pfam" id="PF01408"/>
    </source>
</evidence>
<dbReference type="InParanoid" id="A0A1Y2M6A9"/>
<evidence type="ECO:0000313" key="4">
    <source>
        <dbReference type="Proteomes" id="UP000193240"/>
    </source>
</evidence>
<feature type="domain" description="Gal80p-like C-terminal" evidence="2">
    <location>
        <begin position="145"/>
        <end position="299"/>
    </location>
</feature>
<dbReference type="PANTHER" id="PTHR43708:SF1">
    <property type="entry name" value="GALACTOSE_LACTOSE METABOLISM REGULATORY PROTEIN GAL80"/>
    <property type="match status" value="1"/>
</dbReference>
<dbReference type="Gene3D" id="3.30.360.10">
    <property type="entry name" value="Dihydrodipicolinate Reductase, domain 2"/>
    <property type="match status" value="1"/>
</dbReference>
<dbReference type="SUPFAM" id="SSF51735">
    <property type="entry name" value="NAD(P)-binding Rossmann-fold domains"/>
    <property type="match status" value="1"/>
</dbReference>
<dbReference type="Pfam" id="PF22685">
    <property type="entry name" value="Gal80p_C-like"/>
    <property type="match status" value="1"/>
</dbReference>
<dbReference type="AlphaFoldDB" id="A0A1Y2M6A9"/>
<sequence>MTSKTLPLRTALIGLSSSATTSWAATAHLPGVLSETGRSKLAIKALLNSSTEAAKSAIKTYKFPDDTKAYGSPEDLAADPDIDLVICNTRVDKHYETIIPSIRAGKDVFVEWPIAGRKEHIEEIVEAAKQSGSRVAVGLQRRWNPIALKIKDLVRGDDEKLGKLLSVEVRQFGATFDREILPSGLKYFTEKEVGGNPVVIGVGHILDTLLSAIGDVEYSTVQARAQIQRPDVRIKSLPAGNIIETVRSNVPDLVAFNAQLAPSPHTADNATLSFFFRRGQTFPGTSLATWLLNFQHGEIRVDSPTTAFLEQGPQDKPITIQIHRFGDDSVEDIKWNWSSEQAELPLLARSVAATLFAFADGRPAGDGWVSVEDAARRAELIDQLLNA</sequence>
<feature type="domain" description="Gfo/Idh/MocA-like oxidoreductase N-terminal" evidence="1">
    <location>
        <begin position="9"/>
        <end position="138"/>
    </location>
</feature>
<reference evidence="3 4" key="1">
    <citation type="journal article" date="2017" name="Genome Announc.">
        <title>Genome sequence of the saprophytic ascomycete Epicoccum nigrum ICMP 19927 strain isolated from New Zealand.</title>
        <authorList>
            <person name="Fokin M."/>
            <person name="Fleetwood D."/>
            <person name="Weir B.S."/>
            <person name="Villas-Boas S.G."/>
        </authorList>
    </citation>
    <scope>NUCLEOTIDE SEQUENCE [LARGE SCALE GENOMIC DNA]</scope>
    <source>
        <strain evidence="3 4">ICMP 19927</strain>
    </source>
</reference>
<dbReference type="SUPFAM" id="SSF55347">
    <property type="entry name" value="Glyceraldehyde-3-phosphate dehydrogenase-like, C-terminal domain"/>
    <property type="match status" value="1"/>
</dbReference>
<dbReference type="Proteomes" id="UP000193240">
    <property type="component" value="Unassembled WGS sequence"/>
</dbReference>
<dbReference type="GO" id="GO:0000166">
    <property type="term" value="F:nucleotide binding"/>
    <property type="evidence" value="ECO:0007669"/>
    <property type="project" value="InterPro"/>
</dbReference>
<dbReference type="Gene3D" id="3.40.50.720">
    <property type="entry name" value="NAD(P)-binding Rossmann-like Domain"/>
    <property type="match status" value="1"/>
</dbReference>
<dbReference type="STRING" id="105696.A0A1Y2M6A9"/>
<dbReference type="InterPro" id="IPR051317">
    <property type="entry name" value="Gfo/Idh/MocA_oxidoreduct"/>
</dbReference>
<accession>A0A1Y2M6A9</accession>
<dbReference type="InterPro" id="IPR055080">
    <property type="entry name" value="Gal80p-like_C"/>
</dbReference>
<dbReference type="PANTHER" id="PTHR43708">
    <property type="entry name" value="CONSERVED EXPRESSED OXIDOREDUCTASE (EUROFUNG)"/>
    <property type="match status" value="1"/>
</dbReference>
<organism evidence="3 4">
    <name type="scientific">Epicoccum nigrum</name>
    <name type="common">Soil fungus</name>
    <name type="synonym">Epicoccum purpurascens</name>
    <dbReference type="NCBI Taxonomy" id="105696"/>
    <lineage>
        <taxon>Eukaryota</taxon>
        <taxon>Fungi</taxon>
        <taxon>Dikarya</taxon>
        <taxon>Ascomycota</taxon>
        <taxon>Pezizomycotina</taxon>
        <taxon>Dothideomycetes</taxon>
        <taxon>Pleosporomycetidae</taxon>
        <taxon>Pleosporales</taxon>
        <taxon>Pleosporineae</taxon>
        <taxon>Didymellaceae</taxon>
        <taxon>Epicoccum</taxon>
    </lineage>
</organism>
<dbReference type="InterPro" id="IPR036291">
    <property type="entry name" value="NAD(P)-bd_dom_sf"/>
</dbReference>
<dbReference type="Pfam" id="PF01408">
    <property type="entry name" value="GFO_IDH_MocA"/>
    <property type="match status" value="1"/>
</dbReference>
<proteinExistence type="predicted"/>
<dbReference type="EMBL" id="KZ107840">
    <property type="protein sequence ID" value="OSS51646.1"/>
    <property type="molecule type" value="Genomic_DNA"/>
</dbReference>
<evidence type="ECO:0000313" key="3">
    <source>
        <dbReference type="EMBL" id="OSS51646.1"/>
    </source>
</evidence>
<keyword evidence="4" id="KW-1185">Reference proteome</keyword>
<dbReference type="OMA" id="YVEWPIA"/>
<protein>
    <submittedName>
        <fullName evidence="3">Uncharacterized protein</fullName>
    </submittedName>
</protein>
<dbReference type="InterPro" id="IPR000683">
    <property type="entry name" value="Gfo/Idh/MocA-like_OxRdtase_N"/>
</dbReference>